<dbReference type="EMBL" id="CP072788">
    <property type="protein sequence ID" value="QTR05049.1"/>
    <property type="molecule type" value="Genomic_DNA"/>
</dbReference>
<dbReference type="SUPFAM" id="SSF51905">
    <property type="entry name" value="FAD/NAD(P)-binding domain"/>
    <property type="match status" value="1"/>
</dbReference>
<protein>
    <recommendedName>
        <fullName evidence="4">FAD/NAD(P)-binding domain-containing protein</fullName>
    </recommendedName>
</protein>
<accession>A0A8T8I2T8</accession>
<organism evidence="2 3">
    <name type="scientific">Saccharothrix algeriensis</name>
    <dbReference type="NCBI Taxonomy" id="173560"/>
    <lineage>
        <taxon>Bacteria</taxon>
        <taxon>Bacillati</taxon>
        <taxon>Actinomycetota</taxon>
        <taxon>Actinomycetes</taxon>
        <taxon>Pseudonocardiales</taxon>
        <taxon>Pseudonocardiaceae</taxon>
        <taxon>Saccharothrix</taxon>
    </lineage>
</organism>
<name>A0A8T8I2T8_9PSEU</name>
<dbReference type="Proteomes" id="UP000671828">
    <property type="component" value="Chromosome"/>
</dbReference>
<proteinExistence type="predicted"/>
<sequence>MLSKGVLVGNADGPDRVHEPDFCETRDVGLRLGVEITGLRIGGRVVVDSTGVTHSYDRLILATGSTDAGPPVRAPRRGRATA</sequence>
<feature type="region of interest" description="Disordered" evidence="1">
    <location>
        <begin position="63"/>
        <end position="82"/>
    </location>
</feature>
<evidence type="ECO:0008006" key="4">
    <source>
        <dbReference type="Google" id="ProtNLM"/>
    </source>
</evidence>
<evidence type="ECO:0000256" key="1">
    <source>
        <dbReference type="SAM" id="MobiDB-lite"/>
    </source>
</evidence>
<dbReference type="Gene3D" id="3.50.50.60">
    <property type="entry name" value="FAD/NAD(P)-binding domain"/>
    <property type="match status" value="1"/>
</dbReference>
<gene>
    <name evidence="2" type="ORF">J7S33_10170</name>
</gene>
<dbReference type="AlphaFoldDB" id="A0A8T8I2T8"/>
<reference evidence="2" key="1">
    <citation type="submission" date="2021-04" db="EMBL/GenBank/DDBJ databases">
        <title>Saccharothrix algeriensis WGS.</title>
        <authorList>
            <person name="Stuskova K."/>
            <person name="Hakalova E."/>
            <person name="Tebbal A.B."/>
            <person name="Eichmeier A."/>
        </authorList>
    </citation>
    <scope>NUCLEOTIDE SEQUENCE</scope>
    <source>
        <strain evidence="2">NRRL B-24137</strain>
    </source>
</reference>
<evidence type="ECO:0000313" key="2">
    <source>
        <dbReference type="EMBL" id="QTR05049.1"/>
    </source>
</evidence>
<evidence type="ECO:0000313" key="3">
    <source>
        <dbReference type="Proteomes" id="UP000671828"/>
    </source>
</evidence>
<dbReference type="InterPro" id="IPR036188">
    <property type="entry name" value="FAD/NAD-bd_sf"/>
</dbReference>
<feature type="non-terminal residue" evidence="2">
    <location>
        <position position="82"/>
    </location>
</feature>